<comment type="caution">
    <text evidence="14">The sequence shown here is derived from an EMBL/GenBank/DDBJ whole genome shotgun (WGS) entry which is preliminary data.</text>
</comment>
<dbReference type="InterPro" id="IPR001128">
    <property type="entry name" value="Cyt_P450"/>
</dbReference>
<keyword evidence="7" id="KW-0472">Membrane</keyword>
<evidence type="ECO:0000313" key="15">
    <source>
        <dbReference type="Proteomes" id="UP001370490"/>
    </source>
</evidence>
<evidence type="ECO:0000256" key="5">
    <source>
        <dbReference type="ARBA" id="ARBA00022989"/>
    </source>
</evidence>
<dbReference type="InterPro" id="IPR002401">
    <property type="entry name" value="Cyt_P450_E_grp-I"/>
</dbReference>
<dbReference type="FunFam" id="1.10.630.10:FF:000057">
    <property type="entry name" value="Cytochrome P450 724B1"/>
    <property type="match status" value="1"/>
</dbReference>
<protein>
    <recommendedName>
        <fullName evidence="11">Cytochrome P450 724B1</fullName>
    </recommendedName>
    <alternativeName>
        <fullName evidence="12">(22S)-22-hydroxycampesterol synthase</fullName>
    </alternativeName>
</protein>
<dbReference type="PRINTS" id="PR00385">
    <property type="entry name" value="P450"/>
</dbReference>
<comment type="catalytic activity">
    <reaction evidence="9">
        <text>campesterol + reduced [NADPH--hemoprotein reductase] + O2 = (22S)-22-hydroxycampesterol + oxidized [NADPH--hemoprotein reductase] + H2O + H(+)</text>
        <dbReference type="Rhea" id="RHEA:69835"/>
        <dbReference type="Rhea" id="RHEA-COMP:11964"/>
        <dbReference type="Rhea" id="RHEA-COMP:11965"/>
        <dbReference type="ChEBI" id="CHEBI:15377"/>
        <dbReference type="ChEBI" id="CHEBI:15378"/>
        <dbReference type="ChEBI" id="CHEBI:15379"/>
        <dbReference type="ChEBI" id="CHEBI:28623"/>
        <dbReference type="ChEBI" id="CHEBI:57618"/>
        <dbReference type="ChEBI" id="CHEBI:58210"/>
        <dbReference type="ChEBI" id="CHEBI:72331"/>
    </reaction>
    <physiologicalReaction direction="left-to-right" evidence="9">
        <dbReference type="Rhea" id="RHEA:69836"/>
    </physiologicalReaction>
</comment>
<dbReference type="SUPFAM" id="SSF48264">
    <property type="entry name" value="Cytochrome P450"/>
    <property type="match status" value="1"/>
</dbReference>
<dbReference type="GO" id="GO:0016125">
    <property type="term" value="P:sterol metabolic process"/>
    <property type="evidence" value="ECO:0007669"/>
    <property type="project" value="TreeGrafter"/>
</dbReference>
<dbReference type="PANTHER" id="PTHR24286:SF159">
    <property type="entry name" value="CYTOCHROME P450, FAMILY 724, SUBFAMILY A, POLYPEPTIDE 1"/>
    <property type="match status" value="1"/>
</dbReference>
<name>A0AAN8U9V6_9MAGN</name>
<evidence type="ECO:0000256" key="3">
    <source>
        <dbReference type="ARBA" id="ARBA00022692"/>
    </source>
</evidence>
<evidence type="ECO:0000256" key="11">
    <source>
        <dbReference type="ARBA" id="ARBA00067336"/>
    </source>
</evidence>
<evidence type="ECO:0000256" key="9">
    <source>
        <dbReference type="ARBA" id="ARBA00052777"/>
    </source>
</evidence>
<dbReference type="AlphaFoldDB" id="A0AAN8U9V6"/>
<dbReference type="CDD" id="cd11043">
    <property type="entry name" value="CYP90-like"/>
    <property type="match status" value="1"/>
</dbReference>
<dbReference type="GO" id="GO:0016132">
    <property type="term" value="P:brassinosteroid biosynthetic process"/>
    <property type="evidence" value="ECO:0007669"/>
    <property type="project" value="TreeGrafter"/>
</dbReference>
<dbReference type="GO" id="GO:0020037">
    <property type="term" value="F:heme binding"/>
    <property type="evidence" value="ECO:0007669"/>
    <property type="project" value="InterPro"/>
</dbReference>
<keyword evidence="3" id="KW-0812">Transmembrane</keyword>
<dbReference type="GO" id="GO:0016020">
    <property type="term" value="C:membrane"/>
    <property type="evidence" value="ECO:0007669"/>
    <property type="project" value="UniProtKB-SubCell"/>
</dbReference>
<dbReference type="InterPro" id="IPR036396">
    <property type="entry name" value="Cyt_P450_sf"/>
</dbReference>
<evidence type="ECO:0000256" key="4">
    <source>
        <dbReference type="ARBA" id="ARBA00022723"/>
    </source>
</evidence>
<sequence>MVGPLSILLPFWLGLSVGFLLYKFFLNNEEPKNLPLGSMGWPLVGETLHFLEPHRSNTMGKFLQDRCSRYGRVFKSHLFGSPTIVSCDLELNMFILQNEEKLFQGSYPKPIHGVLGKLSMLVVVRELHKKLRSVALSFFTTCKTNPNFITDMDGMLKSMMESWKDCKEFTFNLMVKQFFSMGPKEPLVSQLLEDYMHFMKGLVSLPIYIPGTYFAKAVKARMRICTTIREIIKGRREGNNDVGQTKGDFLDVILSNVNLSDEERVSIVLDLLLGGYETTSTLMSLLVYFLAHSHHALEQLKDEHQAIRKRKHDGEALSWEDYKEMHFTINVIHEALRCGNVVKFVHRKALKDIEFKGFLIPAGWKVLPILLGAHLDPKHHENPSEFNPWRWNDQTTIKKVSPFAGGLRQCPGSELGKLEAAFFLHHLVLNYRWKIIGDDHPMCLPYIKFKGGLRLEIEQI</sequence>
<comment type="cofactor">
    <cofactor evidence="13">
        <name>heme</name>
        <dbReference type="ChEBI" id="CHEBI:30413"/>
    </cofactor>
</comment>
<dbReference type="Gene3D" id="1.10.630.10">
    <property type="entry name" value="Cytochrome P450"/>
    <property type="match status" value="1"/>
</dbReference>
<evidence type="ECO:0000256" key="2">
    <source>
        <dbReference type="ARBA" id="ARBA00004972"/>
    </source>
</evidence>
<evidence type="ECO:0000256" key="8">
    <source>
        <dbReference type="ARBA" id="ARBA00037910"/>
    </source>
</evidence>
<evidence type="ECO:0000256" key="6">
    <source>
        <dbReference type="ARBA" id="ARBA00023004"/>
    </source>
</evidence>
<gene>
    <name evidence="14" type="ORF">RJ641_022644</name>
</gene>
<organism evidence="14 15">
    <name type="scientific">Dillenia turbinata</name>
    <dbReference type="NCBI Taxonomy" id="194707"/>
    <lineage>
        <taxon>Eukaryota</taxon>
        <taxon>Viridiplantae</taxon>
        <taxon>Streptophyta</taxon>
        <taxon>Embryophyta</taxon>
        <taxon>Tracheophyta</taxon>
        <taxon>Spermatophyta</taxon>
        <taxon>Magnoliopsida</taxon>
        <taxon>eudicotyledons</taxon>
        <taxon>Gunneridae</taxon>
        <taxon>Pentapetalae</taxon>
        <taxon>Dilleniales</taxon>
        <taxon>Dilleniaceae</taxon>
        <taxon>Dillenia</taxon>
    </lineage>
</organism>
<reference evidence="14 15" key="1">
    <citation type="submission" date="2023-12" db="EMBL/GenBank/DDBJ databases">
        <title>A high-quality genome assembly for Dillenia turbinata (Dilleniales).</title>
        <authorList>
            <person name="Chanderbali A."/>
        </authorList>
    </citation>
    <scope>NUCLEOTIDE SEQUENCE [LARGE SCALE GENOMIC DNA]</scope>
    <source>
        <strain evidence="14">LSX21</strain>
        <tissue evidence="14">Leaf</tissue>
    </source>
</reference>
<dbReference type="EMBL" id="JBAMMX010000027">
    <property type="protein sequence ID" value="KAK6913043.1"/>
    <property type="molecule type" value="Genomic_DNA"/>
</dbReference>
<dbReference type="GO" id="GO:0004497">
    <property type="term" value="F:monooxygenase activity"/>
    <property type="evidence" value="ECO:0007669"/>
    <property type="project" value="InterPro"/>
</dbReference>
<keyword evidence="6 13" id="KW-0408">Iron</keyword>
<dbReference type="GO" id="GO:0016705">
    <property type="term" value="F:oxidoreductase activity, acting on paired donors, with incorporation or reduction of molecular oxygen"/>
    <property type="evidence" value="ECO:0007669"/>
    <property type="project" value="InterPro"/>
</dbReference>
<keyword evidence="13" id="KW-0349">Heme</keyword>
<comment type="pathway">
    <text evidence="10">Steroid biosynthesis.</text>
</comment>
<evidence type="ECO:0000256" key="1">
    <source>
        <dbReference type="ARBA" id="ARBA00004370"/>
    </source>
</evidence>
<dbReference type="Pfam" id="PF00067">
    <property type="entry name" value="p450"/>
    <property type="match status" value="1"/>
</dbReference>
<evidence type="ECO:0000256" key="12">
    <source>
        <dbReference type="ARBA" id="ARBA00077474"/>
    </source>
</evidence>
<evidence type="ECO:0000256" key="13">
    <source>
        <dbReference type="PIRSR" id="PIRSR602401-1"/>
    </source>
</evidence>
<comment type="subcellular location">
    <subcellularLocation>
        <location evidence="1">Membrane</location>
    </subcellularLocation>
</comment>
<dbReference type="Proteomes" id="UP001370490">
    <property type="component" value="Unassembled WGS sequence"/>
</dbReference>
<dbReference type="PANTHER" id="PTHR24286">
    <property type="entry name" value="CYTOCHROME P450 26"/>
    <property type="match status" value="1"/>
</dbReference>
<keyword evidence="5" id="KW-1133">Transmembrane helix</keyword>
<proteinExistence type="predicted"/>
<feature type="binding site" description="axial binding residue" evidence="13">
    <location>
        <position position="410"/>
    </location>
    <ligand>
        <name>heme</name>
        <dbReference type="ChEBI" id="CHEBI:30413"/>
    </ligand>
    <ligandPart>
        <name>Fe</name>
        <dbReference type="ChEBI" id="CHEBI:18248"/>
    </ligandPart>
</feature>
<keyword evidence="4 13" id="KW-0479">Metal-binding</keyword>
<evidence type="ECO:0000256" key="7">
    <source>
        <dbReference type="ARBA" id="ARBA00023136"/>
    </source>
</evidence>
<comment type="pathway">
    <text evidence="2">Hormone biosynthesis.</text>
</comment>
<dbReference type="PRINTS" id="PR00463">
    <property type="entry name" value="EP450I"/>
</dbReference>
<accession>A0AAN8U9V6</accession>
<evidence type="ECO:0000313" key="14">
    <source>
        <dbReference type="EMBL" id="KAK6913043.1"/>
    </source>
</evidence>
<comment type="pathway">
    <text evidence="8">Plant hormone biosynthesis; brassinosteroid biosynthesis.</text>
</comment>
<evidence type="ECO:0000256" key="10">
    <source>
        <dbReference type="ARBA" id="ARBA00060577"/>
    </source>
</evidence>
<dbReference type="GO" id="GO:0005506">
    <property type="term" value="F:iron ion binding"/>
    <property type="evidence" value="ECO:0007669"/>
    <property type="project" value="InterPro"/>
</dbReference>
<dbReference type="GO" id="GO:0010268">
    <property type="term" value="P:brassinosteroid homeostasis"/>
    <property type="evidence" value="ECO:0007669"/>
    <property type="project" value="TreeGrafter"/>
</dbReference>
<keyword evidence="15" id="KW-1185">Reference proteome</keyword>